<sequence length="241" mass="25564">MADSGTPAGQPPRKELQGPRPAPLKVRKDSYKIKKPPVAPTQPQQQPPQQPPKPPVIIYTVSPKVIHTKPADFMSLVQRLTGSNSASSSATASSSSWGDRSDAISPAARFASIEKTKVSPEGKKAPNIGVGVDGIGFDEDIQGVEMGFPINRTGNFPGILSPVPGSLLPVSPNLFSPYPDRGSSGLYHDLNAVQAHHGITSSFLASPSANFFSPSTTMFSPSSLEFLSSFFNAKDDKNFGF</sequence>
<accession>A0AAD3T5C5</accession>
<dbReference type="InterPro" id="IPR039607">
    <property type="entry name" value="VQ_8/17/18/20/21/25"/>
</dbReference>
<evidence type="ECO:0000256" key="1">
    <source>
        <dbReference type="SAM" id="MobiDB-lite"/>
    </source>
</evidence>
<feature type="region of interest" description="Disordered" evidence="1">
    <location>
        <begin position="1"/>
        <end position="57"/>
    </location>
</feature>
<dbReference type="PANTHER" id="PTHR33143">
    <property type="entry name" value="F16F4.1 PROTEIN-RELATED"/>
    <property type="match status" value="1"/>
</dbReference>
<feature type="compositionally biased region" description="Pro residues" evidence="1">
    <location>
        <begin position="37"/>
        <end position="55"/>
    </location>
</feature>
<evidence type="ECO:0000313" key="4">
    <source>
        <dbReference type="Proteomes" id="UP001279734"/>
    </source>
</evidence>
<organism evidence="3 4">
    <name type="scientific">Nepenthes gracilis</name>
    <name type="common">Slender pitcher plant</name>
    <dbReference type="NCBI Taxonomy" id="150966"/>
    <lineage>
        <taxon>Eukaryota</taxon>
        <taxon>Viridiplantae</taxon>
        <taxon>Streptophyta</taxon>
        <taxon>Embryophyta</taxon>
        <taxon>Tracheophyta</taxon>
        <taxon>Spermatophyta</taxon>
        <taxon>Magnoliopsida</taxon>
        <taxon>eudicotyledons</taxon>
        <taxon>Gunneridae</taxon>
        <taxon>Pentapetalae</taxon>
        <taxon>Caryophyllales</taxon>
        <taxon>Nepenthaceae</taxon>
        <taxon>Nepenthes</taxon>
    </lineage>
</organism>
<dbReference type="Proteomes" id="UP001279734">
    <property type="component" value="Unassembled WGS sequence"/>
</dbReference>
<evidence type="ECO:0000259" key="2">
    <source>
        <dbReference type="Pfam" id="PF05678"/>
    </source>
</evidence>
<keyword evidence="4" id="KW-1185">Reference proteome</keyword>
<dbReference type="EMBL" id="BSYO01000024">
    <property type="protein sequence ID" value="GMH22292.1"/>
    <property type="molecule type" value="Genomic_DNA"/>
</dbReference>
<name>A0AAD3T5C5_NEPGR</name>
<reference evidence="3" key="1">
    <citation type="submission" date="2023-05" db="EMBL/GenBank/DDBJ databases">
        <title>Nepenthes gracilis genome sequencing.</title>
        <authorList>
            <person name="Fukushima K."/>
        </authorList>
    </citation>
    <scope>NUCLEOTIDE SEQUENCE</scope>
    <source>
        <strain evidence="3">SING2019-196</strain>
    </source>
</reference>
<feature type="domain" description="VQ" evidence="2">
    <location>
        <begin position="60"/>
        <end position="87"/>
    </location>
</feature>
<feature type="region of interest" description="Disordered" evidence="1">
    <location>
        <begin position="82"/>
        <end position="101"/>
    </location>
</feature>
<protein>
    <recommendedName>
        <fullName evidence="2">VQ domain-containing protein</fullName>
    </recommendedName>
</protein>
<dbReference type="Pfam" id="PF05678">
    <property type="entry name" value="VQ"/>
    <property type="match status" value="1"/>
</dbReference>
<dbReference type="AlphaFoldDB" id="A0AAD3T5C5"/>
<dbReference type="PANTHER" id="PTHR33143:SF6">
    <property type="entry name" value="OS08G0102900 PROTEIN"/>
    <property type="match status" value="1"/>
</dbReference>
<dbReference type="InterPro" id="IPR008889">
    <property type="entry name" value="VQ"/>
</dbReference>
<gene>
    <name evidence="3" type="ORF">Nepgr_024135</name>
</gene>
<dbReference type="GO" id="GO:0005634">
    <property type="term" value="C:nucleus"/>
    <property type="evidence" value="ECO:0007669"/>
    <property type="project" value="TreeGrafter"/>
</dbReference>
<proteinExistence type="predicted"/>
<comment type="caution">
    <text evidence="3">The sequence shown here is derived from an EMBL/GenBank/DDBJ whole genome shotgun (WGS) entry which is preliminary data.</text>
</comment>
<evidence type="ECO:0000313" key="3">
    <source>
        <dbReference type="EMBL" id="GMH22292.1"/>
    </source>
</evidence>
<feature type="compositionally biased region" description="Low complexity" evidence="1">
    <location>
        <begin position="83"/>
        <end position="98"/>
    </location>
</feature>